<feature type="chain" id="PRO_5044031206" description="Phosphatidylserine decarboxylase alpha chain" evidence="12">
    <location>
        <begin position="227"/>
        <end position="260"/>
    </location>
</feature>
<evidence type="ECO:0000256" key="12">
    <source>
        <dbReference type="HAMAP-Rule" id="MF_00662"/>
    </source>
</evidence>
<dbReference type="EMBL" id="CP162551">
    <property type="protein sequence ID" value="XDI37549.1"/>
    <property type="molecule type" value="Genomic_DNA"/>
</dbReference>
<feature type="active site" description="Charge relay system; for autoendoproteolytic cleavage activity" evidence="12">
    <location>
        <position position="143"/>
    </location>
</feature>
<dbReference type="NCBIfam" id="TIGR00163">
    <property type="entry name" value="PS_decarb"/>
    <property type="match status" value="1"/>
</dbReference>
<comment type="similarity">
    <text evidence="12">Belongs to the phosphatidylserine decarboxylase family. PSD-B subfamily. Prokaryotic type I sub-subfamily.</text>
</comment>
<evidence type="ECO:0000256" key="8">
    <source>
        <dbReference type="ARBA" id="ARBA00023209"/>
    </source>
</evidence>
<keyword evidence="3 12" id="KW-0444">Lipid biosynthesis</keyword>
<dbReference type="GO" id="GO:0006646">
    <property type="term" value="P:phosphatidylethanolamine biosynthetic process"/>
    <property type="evidence" value="ECO:0007669"/>
    <property type="project" value="UniProtKB-UniRule"/>
</dbReference>
<dbReference type="PANTHER" id="PTHR10067:SF6">
    <property type="entry name" value="PHOSPHATIDYLSERINE DECARBOXYLASE PROENZYME, MITOCHONDRIAL"/>
    <property type="match status" value="1"/>
</dbReference>
<feature type="active site" description="Charge relay system; for autoendoproteolytic cleavage activity" evidence="12">
    <location>
        <position position="227"/>
    </location>
</feature>
<dbReference type="AlphaFoldDB" id="A0AB39BUY9"/>
<dbReference type="GO" id="GO:0005886">
    <property type="term" value="C:plasma membrane"/>
    <property type="evidence" value="ECO:0007669"/>
    <property type="project" value="UniProtKB-SubCell"/>
</dbReference>
<feature type="active site" description="Charge relay system; for autoendoproteolytic cleavage activity" evidence="12">
    <location>
        <position position="87"/>
    </location>
</feature>
<dbReference type="InterPro" id="IPR003817">
    <property type="entry name" value="PS_Dcarbxylase"/>
</dbReference>
<keyword evidence="9 12" id="KW-0456">Lyase</keyword>
<dbReference type="HAMAP" id="MF_00662">
    <property type="entry name" value="PS_decarb_PSD_B_type1"/>
    <property type="match status" value="1"/>
</dbReference>
<evidence type="ECO:0000256" key="3">
    <source>
        <dbReference type="ARBA" id="ARBA00022516"/>
    </source>
</evidence>
<evidence type="ECO:0000256" key="1">
    <source>
        <dbReference type="ARBA" id="ARBA00005189"/>
    </source>
</evidence>
<name>A0AB39BUY9_9BACI</name>
<keyword evidence="8 12" id="KW-0594">Phospholipid biosynthesis</keyword>
<accession>A0AB39BUY9</accession>
<keyword evidence="4 12" id="KW-0210">Decarboxylase</keyword>
<dbReference type="EC" id="4.1.1.65" evidence="12"/>
<dbReference type="GO" id="GO:0004609">
    <property type="term" value="F:phosphatidylserine decarboxylase activity"/>
    <property type="evidence" value="ECO:0007669"/>
    <property type="project" value="UniProtKB-UniRule"/>
</dbReference>
<reference evidence="13" key="1">
    <citation type="submission" date="2024-07" db="EMBL/GenBank/DDBJ databases">
        <title>Identification and characteristics of an arsenic-resistant bacterial isolate, which belongs to a novel species.</title>
        <authorList>
            <person name="Juszczyk A."/>
            <person name="Kowalczyk A."/>
            <person name="Was K."/>
            <person name="Kosowicz W."/>
            <person name="Budzyn A."/>
            <person name="Latowski D."/>
        </authorList>
    </citation>
    <scope>NUCLEOTIDE SEQUENCE</scope>
    <source>
        <strain evidence="13">As8PL</strain>
    </source>
</reference>
<evidence type="ECO:0000256" key="7">
    <source>
        <dbReference type="ARBA" id="ARBA00023145"/>
    </source>
</evidence>
<feature type="chain" id="PRO_5044031205" description="Phosphatidylserine decarboxylase beta chain" evidence="12">
    <location>
        <begin position="1"/>
        <end position="226"/>
    </location>
</feature>
<comment type="function">
    <text evidence="12">Catalyzes the formation of phosphatidylethanolamine (PtdEtn) from phosphatidylserine (PtdSer).</text>
</comment>
<evidence type="ECO:0000256" key="6">
    <source>
        <dbReference type="ARBA" id="ARBA00023136"/>
    </source>
</evidence>
<evidence type="ECO:0000256" key="11">
    <source>
        <dbReference type="ARBA" id="ARBA00023317"/>
    </source>
</evidence>
<evidence type="ECO:0000256" key="2">
    <source>
        <dbReference type="ARBA" id="ARBA00022475"/>
    </source>
</evidence>
<comment type="catalytic activity">
    <reaction evidence="12">
        <text>a 1,2-diacyl-sn-glycero-3-phospho-L-serine + H(+) = a 1,2-diacyl-sn-glycero-3-phosphoethanolamine + CO2</text>
        <dbReference type="Rhea" id="RHEA:20828"/>
        <dbReference type="ChEBI" id="CHEBI:15378"/>
        <dbReference type="ChEBI" id="CHEBI:16526"/>
        <dbReference type="ChEBI" id="CHEBI:57262"/>
        <dbReference type="ChEBI" id="CHEBI:64612"/>
        <dbReference type="EC" id="4.1.1.65"/>
    </reaction>
</comment>
<keyword evidence="2 12" id="KW-1003">Cell membrane</keyword>
<proteinExistence type="inferred from homology"/>
<feature type="modified residue" description="Pyruvic acid (Ser); by autocatalysis" evidence="12">
    <location>
        <position position="227"/>
    </location>
</feature>
<keyword evidence="6 12" id="KW-0472">Membrane</keyword>
<keyword evidence="10 12" id="KW-1208">Phospholipid metabolism</keyword>
<dbReference type="InterPro" id="IPR033177">
    <property type="entry name" value="PSD-B"/>
</dbReference>
<comment type="subcellular location">
    <subcellularLocation>
        <location evidence="12">Cell membrane</location>
        <topology evidence="12">Peripheral membrane protein</topology>
    </subcellularLocation>
</comment>
<keyword evidence="7 12" id="KW-0865">Zymogen</keyword>
<organism evidence="13">
    <name type="scientific">Alkalihalophilus sp. As8PL</name>
    <dbReference type="NCBI Taxonomy" id="3237103"/>
    <lineage>
        <taxon>Bacteria</taxon>
        <taxon>Bacillati</taxon>
        <taxon>Bacillota</taxon>
        <taxon>Bacilli</taxon>
        <taxon>Bacillales</taxon>
        <taxon>Bacillaceae</taxon>
        <taxon>Alkalihalophilus</taxon>
    </lineage>
</organism>
<evidence type="ECO:0000313" key="13">
    <source>
        <dbReference type="EMBL" id="XDI37549.1"/>
    </source>
</evidence>
<keyword evidence="11 12" id="KW-0670">Pyruvate</keyword>
<dbReference type="NCBIfam" id="NF002853">
    <property type="entry name" value="PRK03140.1"/>
    <property type="match status" value="1"/>
</dbReference>
<dbReference type="RefSeq" id="WP_368504884.1">
    <property type="nucleotide sequence ID" value="NZ_CP162551.1"/>
</dbReference>
<sequence length="260" mass="29305">MVKKSLYRLFVELSNHKFNSYLLRRFATAPISKRFNRSFTSTFGLNEQEMKEPIESYKSLHELFIRELKSTSRPIDESPNSLVSPVDGILAEQHLLSPGVTFSVKGQDYTIEEMLGSKEAATKYDGGVVMVLYLSPSHYHRIHSPISGEILKQWTLGGRSYPVNNWGLKYGKKPLSRNYRVITEIGVEGKRLAVVKVGAMNINTVELTHSGQSVKRGEELGYFSFGSTVVLVAEKNMIELADKETPSEVKMGEKLVQVNR</sequence>
<evidence type="ECO:0000256" key="4">
    <source>
        <dbReference type="ARBA" id="ARBA00022793"/>
    </source>
</evidence>
<protein>
    <recommendedName>
        <fullName evidence="12">Phosphatidylserine decarboxylase proenzyme</fullName>
        <ecNumber evidence="12">4.1.1.65</ecNumber>
    </recommendedName>
    <component>
        <recommendedName>
            <fullName evidence="12">Phosphatidylserine decarboxylase alpha chain</fullName>
        </recommendedName>
    </component>
    <component>
        <recommendedName>
            <fullName evidence="12">Phosphatidylserine decarboxylase beta chain</fullName>
        </recommendedName>
    </component>
</protein>
<keyword evidence="5 12" id="KW-0443">Lipid metabolism</keyword>
<comment type="pathway">
    <text evidence="12">Phospholipid metabolism; phosphatidylethanolamine biosynthesis; phosphatidylethanolamine from CDP-diacylglycerol: step 2/2.</text>
</comment>
<comment type="PTM">
    <text evidence="12">Is synthesized initially as an inactive proenzyme. Formation of the active enzyme involves a self-maturation process in which the active site pyruvoyl group is generated from an internal serine residue via an autocatalytic post-translational modification. Two non-identical subunits are generated from the proenzyme in this reaction, and the pyruvate is formed at the N-terminus of the alpha chain, which is derived from the carboxyl end of the proenzyme. The autoendoproteolytic cleavage occurs by a canonical serine protease mechanism, in which the side chain hydroxyl group of the serine supplies its oxygen atom to form the C-terminus of the beta chain, while the remainder of the serine residue undergoes an oxidative deamination to produce ammonia and the pyruvoyl prosthetic group on the alpha chain. During this reaction, the Ser that is part of the protease active site of the proenzyme becomes the pyruvoyl prosthetic group, which constitutes an essential element of the active site of the mature decarboxylase.</text>
</comment>
<feature type="site" description="Cleavage (non-hydrolytic); by autocatalysis" evidence="12">
    <location>
        <begin position="226"/>
        <end position="227"/>
    </location>
</feature>
<comment type="subunit">
    <text evidence="12">Heterodimer of a large membrane-associated beta subunit and a small pyruvoyl-containing alpha subunit.</text>
</comment>
<dbReference type="Pfam" id="PF02666">
    <property type="entry name" value="PS_Dcarbxylase"/>
    <property type="match status" value="1"/>
</dbReference>
<comment type="cofactor">
    <cofactor evidence="12">
        <name>pyruvate</name>
        <dbReference type="ChEBI" id="CHEBI:15361"/>
    </cofactor>
    <text evidence="12">Binds 1 pyruvoyl group covalently per subunit.</text>
</comment>
<evidence type="ECO:0000256" key="10">
    <source>
        <dbReference type="ARBA" id="ARBA00023264"/>
    </source>
</evidence>
<evidence type="ECO:0000256" key="5">
    <source>
        <dbReference type="ARBA" id="ARBA00023098"/>
    </source>
</evidence>
<dbReference type="PANTHER" id="PTHR10067">
    <property type="entry name" value="PHOSPHATIDYLSERINE DECARBOXYLASE"/>
    <property type="match status" value="1"/>
</dbReference>
<comment type="pathway">
    <text evidence="1">Lipid metabolism.</text>
</comment>
<feature type="active site" description="Schiff-base intermediate with substrate; via pyruvic acid; for decarboxylase activity" evidence="12">
    <location>
        <position position="227"/>
    </location>
</feature>
<gene>
    <name evidence="12" type="primary">psd</name>
    <name evidence="13" type="ORF">AB3N04_04330</name>
</gene>
<dbReference type="InterPro" id="IPR033178">
    <property type="entry name" value="PSD_type1_pro"/>
</dbReference>
<evidence type="ECO:0000256" key="9">
    <source>
        <dbReference type="ARBA" id="ARBA00023239"/>
    </source>
</evidence>